<dbReference type="AlphaFoldDB" id="A0A1V1NTM1"/>
<accession>A0A1V1NTM1</accession>
<name>A0A1V1NTM1_9BACT</name>
<dbReference type="Gene3D" id="2.40.400.10">
    <property type="entry name" value="Acetoacetate decarboxylase-like"/>
    <property type="match status" value="1"/>
</dbReference>
<evidence type="ECO:0000313" key="1">
    <source>
        <dbReference type="EMBL" id="ETR65942.1"/>
    </source>
</evidence>
<comment type="caution">
    <text evidence="1">The sequence shown here is derived from an EMBL/GenBank/DDBJ whole genome shotgun (WGS) entry which is preliminary data.</text>
</comment>
<organism evidence="1 2">
    <name type="scientific">Candidatus Magnetoglobus multicellularis str. Araruama</name>
    <dbReference type="NCBI Taxonomy" id="890399"/>
    <lineage>
        <taxon>Bacteria</taxon>
        <taxon>Pseudomonadati</taxon>
        <taxon>Thermodesulfobacteriota</taxon>
        <taxon>Desulfobacteria</taxon>
        <taxon>Desulfobacterales</taxon>
        <taxon>Desulfobacteraceae</taxon>
        <taxon>Candidatus Magnetoglobus</taxon>
    </lineage>
</organism>
<proteinExistence type="predicted"/>
<dbReference type="Proteomes" id="UP000189670">
    <property type="component" value="Unassembled WGS sequence"/>
</dbReference>
<reference evidence="2" key="1">
    <citation type="submission" date="2012-11" db="EMBL/GenBank/DDBJ databases">
        <authorList>
            <person name="Lucero-Rivera Y.E."/>
            <person name="Tovar-Ramirez D."/>
        </authorList>
    </citation>
    <scope>NUCLEOTIDE SEQUENCE [LARGE SCALE GENOMIC DNA]</scope>
    <source>
        <strain evidence="2">Araruama</strain>
    </source>
</reference>
<gene>
    <name evidence="1" type="ORF">OMM_05863</name>
</gene>
<dbReference type="InterPro" id="IPR023375">
    <property type="entry name" value="ADC_dom_sf"/>
</dbReference>
<protein>
    <submittedName>
        <fullName evidence="1">Uncharacterized protein</fullName>
    </submittedName>
</protein>
<sequence length="175" mass="19729">MVSEIVWISITTIYPKIYDRLLIVARDAGRGEWGYTKFVADMNFEITPEYMACAMSEKESPILDIKVMRKGFYINDNKPLTTYTVKDQQLIKTVIPQKGKKRISIYTKGSSVTFANHPVAQSIKALEPSTKPFMATYYPERAAILPSGTVVETGVRPFEGYIGESRDGKHEVSYG</sequence>
<dbReference type="EMBL" id="ATBP01002364">
    <property type="protein sequence ID" value="ETR65942.1"/>
    <property type="molecule type" value="Genomic_DNA"/>
</dbReference>
<evidence type="ECO:0000313" key="2">
    <source>
        <dbReference type="Proteomes" id="UP000189670"/>
    </source>
</evidence>